<keyword evidence="6 13" id="KW-0560">Oxidoreductase</keyword>
<comment type="caution">
    <text evidence="13">The sequence shown here is derived from an EMBL/GenBank/DDBJ whole genome shotgun (WGS) entry which is preliminary data.</text>
</comment>
<keyword evidence="5 9" id="KW-0663">Pyridoxal phosphate</keyword>
<dbReference type="PANTHER" id="PTHR11773">
    <property type="entry name" value="GLYCINE DEHYDROGENASE, DECARBOXYLATING"/>
    <property type="match status" value="1"/>
</dbReference>
<accession>A0A9W8KVI9</accession>
<proteinExistence type="inferred from homology"/>
<evidence type="ECO:0000256" key="1">
    <source>
        <dbReference type="ARBA" id="ARBA00001933"/>
    </source>
</evidence>
<dbReference type="InterPro" id="IPR015422">
    <property type="entry name" value="PyrdxlP-dep_Trfase_small"/>
</dbReference>
<sequence>MPLTRNIFILPDAKASADGSSNVNNGHGRQSGDSAQNDEETRQQLERVSLNVISLLRSLHLDGKFYSFGDSSRRVARRCAGILRSISNSSNTEKAVVVILDRALDLVSPTHHNNRLLDQLYRGLHRPCESAFDDNSNDRIVAIASEEQGVDGALADTTLLPGQSLISLLRSYNSEEIGVPSSSFGSFDTFDLWETLMAQEKPVAMQLLRRKMLDSLKETSSDYADSLSSMQGKATVDQLQELVNALKLVDSATHASAQYDALVDIAQAVVDVEAVGAKERWAEIEGAEKTLKLIIGGIKDTLQESLESSRSDEYEGSNSADDILETEMSAAWDQVLAGIPKLTVSMVERCDVGIKSAAESFEKQVSTWLWQHTPAPAMILMAASLLAPARCGIPSSQRMLAEQRLASDYMAVCRTIIDSPNLHEQRQYDRKGQEELAGEWANWIMEKVEQVVISHGQRSKSAQWRDLVSLSHGLDGIYMPLFERIVCDVLNGGRCADLEHAEQGTAVVAAANLLKGLGSSASKAQAIAKLCAMPHSALATTMLRAALLHTLKPRQSSAAVAAESSASAGASAASSPTAAVSAAQQAFAPLDTFLRRHNGPRQSDVEAMLQALGFKSLDEMVAAAVPNSIRLPEPLQIADGEFPERELLAKLKNIASQNKVYRSFIGTGYTDVVVPNVILRNILENPGWYTQYTPYQPEISQGRLESLLNFQTVVSDLTGLPAANASLLDEGTAAGEALVVCLNSARKKTRNVFFADENCHPQTLAVLRTRAEGFGAEIVVGDYKTFDFASLGDRLAGALVSYPDTYGSICDYKILADTVHGQGGQLVVAADLMSLSVLQPPGEFGADIAIGNTQRFGVPLGYGGPHAAFFATTAANQRRVPGRIIGVSRDAEGNRAYRLALQTREQHIRREKASSNICTAQALLANMAAMYAVYHGPEGIKAIADRIHRFTQVVAASVASAGHTIENTTYFDTLRIRVADTTSAAEVHARAAECQINLRRIDSQTVGITLDEAVVRDELVKLVEIFGGNAAAVDSLATSVSATVSESSAIPAGLVRQGAILSHPIFNRYHSETEMLRYITQLQNKDLSLANAMIPLGSCTMKLNATTELIPITWPEFSQIHPFAPHEQTQGYAKMIKDLEEDLASITGMDATTVQPNSGAQGEYAGLRAIRAYQSSKGEGHRNICLVPDSAHGTNPASAVMAGLKVVIVKCDNKGNLDLVDLEAKAQKHATNLSAVMITYPSTFGVFEDGVLRAIEIVHANGGQVYMDGANMNAQVGLTSPGYMGADVCHLNNHKTLAIPHGGGGPGVGPICVKSHLAPFLPGHPELVNADGTPQSTVGPVSAAPYGSAGVLPVTWSYIKLLGARGMTEVSKTAILNANYMSNRLRDHYSILYTNDKGMCAHEFILDTRVFGKSAGVQAIDIAKRLQDYGFHPPTMSWPVPNTIMIEPTESESKEEMDRFCDALITIREEIREIEEGKQPRDNNILVNAPHSIAKVSAEEWPHPYSRQRAAYPLPSLRERKFWPSVSRVDDAYGDLNLMCSCPPMENYQ</sequence>
<dbReference type="GO" id="GO:0016594">
    <property type="term" value="F:glycine binding"/>
    <property type="evidence" value="ECO:0007669"/>
    <property type="project" value="TreeGrafter"/>
</dbReference>
<comment type="cofactor">
    <cofactor evidence="1 9">
        <name>pyridoxal 5'-phosphate</name>
        <dbReference type="ChEBI" id="CHEBI:597326"/>
    </cofactor>
</comment>
<evidence type="ECO:0000256" key="3">
    <source>
        <dbReference type="ARBA" id="ARBA00010756"/>
    </source>
</evidence>
<dbReference type="GO" id="GO:0004375">
    <property type="term" value="F:glycine dehydrogenase (decarboxylating) activity"/>
    <property type="evidence" value="ECO:0007669"/>
    <property type="project" value="UniProtKB-EC"/>
</dbReference>
<feature type="compositionally biased region" description="Polar residues" evidence="10">
    <location>
        <begin position="18"/>
        <end position="35"/>
    </location>
</feature>
<dbReference type="InterPro" id="IPR001619">
    <property type="entry name" value="Sec1-like"/>
</dbReference>
<name>A0A9W8KVI9_9FUNG</name>
<evidence type="ECO:0000256" key="10">
    <source>
        <dbReference type="SAM" id="MobiDB-lite"/>
    </source>
</evidence>
<evidence type="ECO:0000259" key="11">
    <source>
        <dbReference type="Pfam" id="PF02347"/>
    </source>
</evidence>
<dbReference type="FunFam" id="3.40.640.10:FF:000007">
    <property type="entry name" value="glycine dehydrogenase (Decarboxylating), mitochondrial"/>
    <property type="match status" value="1"/>
</dbReference>
<comment type="similarity">
    <text evidence="2">Belongs to the STXBP/unc-18/SEC1 family.</text>
</comment>
<dbReference type="EC" id="1.4.4.2" evidence="4"/>
<dbReference type="InterPro" id="IPR049316">
    <property type="entry name" value="GDC-P_C"/>
</dbReference>
<dbReference type="EMBL" id="JANBTW010000113">
    <property type="protein sequence ID" value="KAJ2670924.1"/>
    <property type="molecule type" value="Genomic_DNA"/>
</dbReference>
<reference evidence="13" key="1">
    <citation type="submission" date="2022-07" db="EMBL/GenBank/DDBJ databases">
        <title>Phylogenomic reconstructions and comparative analyses of Kickxellomycotina fungi.</title>
        <authorList>
            <person name="Reynolds N.K."/>
            <person name="Stajich J.E."/>
            <person name="Barry K."/>
            <person name="Grigoriev I.V."/>
            <person name="Crous P."/>
            <person name="Smith M.E."/>
        </authorList>
    </citation>
    <scope>NUCLEOTIDE SEQUENCE</scope>
    <source>
        <strain evidence="13">NRRL 3115</strain>
    </source>
</reference>
<dbReference type="InterPro" id="IPR015424">
    <property type="entry name" value="PyrdxlP-dep_Trfase"/>
</dbReference>
<dbReference type="GO" id="GO:0030170">
    <property type="term" value="F:pyridoxal phosphate binding"/>
    <property type="evidence" value="ECO:0007669"/>
    <property type="project" value="TreeGrafter"/>
</dbReference>
<dbReference type="PANTHER" id="PTHR11773:SF1">
    <property type="entry name" value="GLYCINE DEHYDROGENASE (DECARBOXYLATING), MITOCHONDRIAL"/>
    <property type="match status" value="1"/>
</dbReference>
<comment type="catalytic activity">
    <reaction evidence="7">
        <text>N(6)-[(R)-lipoyl]-L-lysyl-[glycine-cleavage complex H protein] + glycine + H(+) = N(6)-[(R)-S(8)-aminomethyldihydrolipoyl]-L-lysyl-[glycine-cleavage complex H protein] + CO2</text>
        <dbReference type="Rhea" id="RHEA:24304"/>
        <dbReference type="Rhea" id="RHEA-COMP:10494"/>
        <dbReference type="Rhea" id="RHEA-COMP:10495"/>
        <dbReference type="ChEBI" id="CHEBI:15378"/>
        <dbReference type="ChEBI" id="CHEBI:16526"/>
        <dbReference type="ChEBI" id="CHEBI:57305"/>
        <dbReference type="ChEBI" id="CHEBI:83099"/>
        <dbReference type="ChEBI" id="CHEBI:83143"/>
        <dbReference type="EC" id="1.4.4.2"/>
    </reaction>
</comment>
<evidence type="ECO:0000256" key="4">
    <source>
        <dbReference type="ARBA" id="ARBA00012134"/>
    </source>
</evidence>
<evidence type="ECO:0000256" key="5">
    <source>
        <dbReference type="ARBA" id="ARBA00022898"/>
    </source>
</evidence>
<feature type="modified residue" description="N6-(pyridoxal phosphate)lysine" evidence="9">
    <location>
        <position position="1295"/>
    </location>
</feature>
<dbReference type="SUPFAM" id="SSF56815">
    <property type="entry name" value="Sec1/munc18-like (SM) proteins"/>
    <property type="match status" value="1"/>
</dbReference>
<dbReference type="GO" id="GO:0005960">
    <property type="term" value="C:glycine cleavage complex"/>
    <property type="evidence" value="ECO:0007669"/>
    <property type="project" value="TreeGrafter"/>
</dbReference>
<dbReference type="SUPFAM" id="SSF53383">
    <property type="entry name" value="PLP-dependent transferases"/>
    <property type="match status" value="2"/>
</dbReference>
<feature type="domain" description="Glycine dehydrogenase C-terminal" evidence="12">
    <location>
        <begin position="1371"/>
        <end position="1491"/>
    </location>
</feature>
<dbReference type="InterPro" id="IPR036045">
    <property type="entry name" value="Sec1-like_sf"/>
</dbReference>
<dbReference type="Gene3D" id="3.90.1150.10">
    <property type="entry name" value="Aspartate Aminotransferase, domain 1"/>
    <property type="match status" value="1"/>
</dbReference>
<dbReference type="Proteomes" id="UP001151518">
    <property type="component" value="Unassembled WGS sequence"/>
</dbReference>
<evidence type="ECO:0000256" key="7">
    <source>
        <dbReference type="ARBA" id="ARBA00049026"/>
    </source>
</evidence>
<evidence type="ECO:0000256" key="8">
    <source>
        <dbReference type="ARBA" id="ARBA00082072"/>
    </source>
</evidence>
<comment type="similarity">
    <text evidence="3">Belongs to the GcvP family.</text>
</comment>
<dbReference type="InterPro" id="IPR020581">
    <property type="entry name" value="GDC_P"/>
</dbReference>
<dbReference type="FunFam" id="3.40.640.10:FF:000005">
    <property type="entry name" value="Glycine dehydrogenase (decarboxylating), mitochondrial"/>
    <property type="match status" value="1"/>
</dbReference>
<dbReference type="GO" id="GO:0016192">
    <property type="term" value="P:vesicle-mediated transport"/>
    <property type="evidence" value="ECO:0007669"/>
    <property type="project" value="InterPro"/>
</dbReference>
<dbReference type="Pfam" id="PF02347">
    <property type="entry name" value="GDC-P"/>
    <property type="match status" value="2"/>
</dbReference>
<dbReference type="FunFam" id="3.90.1150.10:FF:000007">
    <property type="entry name" value="Glycine dehydrogenase (decarboxylating), mitochondrial"/>
    <property type="match status" value="1"/>
</dbReference>
<dbReference type="Pfam" id="PF00995">
    <property type="entry name" value="Sec1"/>
    <property type="match status" value="1"/>
</dbReference>
<dbReference type="HAMAP" id="MF_00711">
    <property type="entry name" value="GcvP"/>
    <property type="match status" value="1"/>
</dbReference>
<protein>
    <recommendedName>
        <fullName evidence="4">glycine dehydrogenase (aminomethyl-transferring)</fullName>
        <ecNumber evidence="4">1.4.4.2</ecNumber>
    </recommendedName>
    <alternativeName>
        <fullName evidence="8">Glycine cleavage system P protein</fullName>
    </alternativeName>
</protein>
<dbReference type="InterPro" id="IPR015421">
    <property type="entry name" value="PyrdxlP-dep_Trfase_major"/>
</dbReference>
<dbReference type="NCBIfam" id="NF003346">
    <property type="entry name" value="PRK04366.1"/>
    <property type="match status" value="1"/>
</dbReference>
<dbReference type="Pfam" id="PF21478">
    <property type="entry name" value="GcvP2_C"/>
    <property type="match status" value="1"/>
</dbReference>
<feature type="domain" description="Glycine cleavage system P-protein N-terminal" evidence="11">
    <location>
        <begin position="595"/>
        <end position="1026"/>
    </location>
</feature>
<organism evidence="13 14">
    <name type="scientific">Coemansia spiralis</name>
    <dbReference type="NCBI Taxonomy" id="417178"/>
    <lineage>
        <taxon>Eukaryota</taxon>
        <taxon>Fungi</taxon>
        <taxon>Fungi incertae sedis</taxon>
        <taxon>Zoopagomycota</taxon>
        <taxon>Kickxellomycotina</taxon>
        <taxon>Kickxellomycetes</taxon>
        <taxon>Kickxellales</taxon>
        <taxon>Kickxellaceae</taxon>
        <taxon>Coemansia</taxon>
    </lineage>
</organism>
<dbReference type="CDD" id="cd00613">
    <property type="entry name" value="GDC-P"/>
    <property type="match status" value="2"/>
</dbReference>
<evidence type="ECO:0000259" key="12">
    <source>
        <dbReference type="Pfam" id="PF21478"/>
    </source>
</evidence>
<dbReference type="InterPro" id="IPR049315">
    <property type="entry name" value="GDC-P_N"/>
</dbReference>
<gene>
    <name evidence="13" type="primary">GCV2</name>
    <name evidence="13" type="ORF">GGI25_005676</name>
</gene>
<feature type="domain" description="Glycine cleavage system P-protein N-terminal" evidence="11">
    <location>
        <begin position="1064"/>
        <end position="1323"/>
    </location>
</feature>
<evidence type="ECO:0000256" key="9">
    <source>
        <dbReference type="PIRSR" id="PIRSR603437-50"/>
    </source>
</evidence>
<evidence type="ECO:0000313" key="14">
    <source>
        <dbReference type="Proteomes" id="UP001151518"/>
    </source>
</evidence>
<dbReference type="Gene3D" id="3.40.640.10">
    <property type="entry name" value="Type I PLP-dependent aspartate aminotransferase-like (Major domain)"/>
    <property type="match status" value="2"/>
</dbReference>
<evidence type="ECO:0000256" key="6">
    <source>
        <dbReference type="ARBA" id="ARBA00023002"/>
    </source>
</evidence>
<dbReference type="GO" id="GO:0019464">
    <property type="term" value="P:glycine decarboxylation via glycine cleavage system"/>
    <property type="evidence" value="ECO:0007669"/>
    <property type="project" value="TreeGrafter"/>
</dbReference>
<evidence type="ECO:0000256" key="2">
    <source>
        <dbReference type="ARBA" id="ARBA00009884"/>
    </source>
</evidence>
<dbReference type="NCBIfam" id="TIGR00461">
    <property type="entry name" value="gcvP"/>
    <property type="match status" value="1"/>
</dbReference>
<dbReference type="InterPro" id="IPR003437">
    <property type="entry name" value="GcvP"/>
</dbReference>
<evidence type="ECO:0000313" key="13">
    <source>
        <dbReference type="EMBL" id="KAJ2670924.1"/>
    </source>
</evidence>
<dbReference type="OrthoDB" id="6537869at2759"/>
<feature type="region of interest" description="Disordered" evidence="10">
    <location>
        <begin position="16"/>
        <end position="42"/>
    </location>
</feature>
<dbReference type="GO" id="GO:0005739">
    <property type="term" value="C:mitochondrion"/>
    <property type="evidence" value="ECO:0007669"/>
    <property type="project" value="TreeGrafter"/>
</dbReference>